<evidence type="ECO:0000256" key="1">
    <source>
        <dbReference type="ARBA" id="ARBA00022490"/>
    </source>
</evidence>
<dbReference type="FunFam" id="3.40.50.1580:FF:000008">
    <property type="entry name" value="S-methyl-5'-thioadenosine phosphorylase"/>
    <property type="match status" value="1"/>
</dbReference>
<dbReference type="CDD" id="cd09010">
    <property type="entry name" value="MTAP_SsMTAPII_like_MTIP"/>
    <property type="match status" value="1"/>
</dbReference>
<feature type="binding site" evidence="6">
    <location>
        <begin position="222"/>
        <end position="224"/>
    </location>
    <ligand>
        <name>substrate</name>
    </ligand>
</feature>
<feature type="binding site" evidence="6">
    <location>
        <begin position="90"/>
        <end position="91"/>
    </location>
    <ligand>
        <name>phosphate</name>
        <dbReference type="ChEBI" id="CHEBI:43474"/>
    </ligand>
</feature>
<comment type="function">
    <text evidence="6">Catalyzes the reversible phosphorylation of S-methyl-5'-thioadenosine (MTA) to adenine and 5-methylthioribose-1-phosphate. Involved in the breakdown of MTA, a major by-product of polyamine biosynthesis. Responsible for the first step in the methionine salvage pathway after MTA has been generated from S-adenosylmethionine. Has broad substrate specificity with 6-aminopurine nucleosides as preferred substrates.</text>
</comment>
<feature type="binding site" evidence="6">
    <location>
        <position position="198"/>
    </location>
    <ligand>
        <name>substrate</name>
    </ligand>
</feature>
<feature type="domain" description="Nucleoside phosphorylase" evidence="7">
    <location>
        <begin position="8"/>
        <end position="257"/>
    </location>
</feature>
<comment type="catalytic activity">
    <reaction evidence="6">
        <text>S-methyl-5'-thioadenosine + phosphate = 5-(methylsulfanyl)-alpha-D-ribose 1-phosphate + adenine</text>
        <dbReference type="Rhea" id="RHEA:11852"/>
        <dbReference type="ChEBI" id="CHEBI:16708"/>
        <dbReference type="ChEBI" id="CHEBI:17509"/>
        <dbReference type="ChEBI" id="CHEBI:43474"/>
        <dbReference type="ChEBI" id="CHEBI:58533"/>
        <dbReference type="EC" id="2.4.2.28"/>
    </reaction>
</comment>
<dbReference type="Proteomes" id="UP000235388">
    <property type="component" value="Unassembled WGS sequence"/>
</dbReference>
<dbReference type="EMBL" id="PGCJ01000116">
    <property type="protein sequence ID" value="PLW46752.1"/>
    <property type="molecule type" value="Genomic_DNA"/>
</dbReference>
<dbReference type="EMBL" id="PGCI01000127">
    <property type="protein sequence ID" value="PLW38516.1"/>
    <property type="molecule type" value="Genomic_DNA"/>
</dbReference>
<dbReference type="PANTHER" id="PTHR42679:SF2">
    <property type="entry name" value="S-METHYL-5'-THIOADENOSINE PHOSPHORYLASE"/>
    <property type="match status" value="1"/>
</dbReference>
<keyword evidence="4 6" id="KW-0660">Purine salvage</keyword>
<sequence length="303" mass="32677">MSGHAPLVGVIGGSGLYKLEGIEPVESLTIDTPWGSPSSPITIFKLPSGSVIAFLARHGVSHQFNPSEVPSRANIAALKKIGCQVIVAFSAVGSLREEIKPRDIVVPSQIIDRTKSIRPCSFFQGLGVVGHAMFGEPFDTELTQLVTQSIQTSVAGFEPNDQIGVHADKVVVCMEGPAFSTRAESNMYRMLGGDLINMSVLPESKLAREAELSYALIAQITDYDAWRVSEEPVTVAEVMATIASNVSVSNRLTLTILDEVHNAVAKGQLKTCKGTMEYSVMTKKETISEDAKKTLSFILPYFS</sequence>
<name>A0A2N5TBM1_9BASI</name>
<dbReference type="EMBL" id="PGCI01000649">
    <property type="protein sequence ID" value="PLW22889.1"/>
    <property type="molecule type" value="Genomic_DNA"/>
</dbReference>
<comment type="similarity">
    <text evidence="6">Belongs to the PNP/MTAP phosphorylase family. MTAP subfamily.</text>
</comment>
<evidence type="ECO:0000313" key="11">
    <source>
        <dbReference type="EMBL" id="PLW46752.1"/>
    </source>
</evidence>
<evidence type="ECO:0000313" key="13">
    <source>
        <dbReference type="Proteomes" id="UP000235392"/>
    </source>
</evidence>
<dbReference type="AlphaFoldDB" id="A0A2N5TBM1"/>
<comment type="subunit">
    <text evidence="6">Homotrimer.</text>
</comment>
<dbReference type="GO" id="GO:0017061">
    <property type="term" value="F:S-methyl-5-thioadenosine phosphorylase activity"/>
    <property type="evidence" value="ECO:0007669"/>
    <property type="project" value="UniProtKB-UniRule"/>
</dbReference>
<organism evidence="9 13">
    <name type="scientific">Puccinia coronata f. sp. avenae</name>
    <dbReference type="NCBI Taxonomy" id="200324"/>
    <lineage>
        <taxon>Eukaryota</taxon>
        <taxon>Fungi</taxon>
        <taxon>Dikarya</taxon>
        <taxon>Basidiomycota</taxon>
        <taxon>Pucciniomycotina</taxon>
        <taxon>Pucciniomycetes</taxon>
        <taxon>Pucciniales</taxon>
        <taxon>Pucciniaceae</taxon>
        <taxon>Puccinia</taxon>
    </lineage>
</organism>
<protein>
    <recommendedName>
        <fullName evidence="6">S-methyl-5'-thioadenosine phosphorylase</fullName>
        <ecNumber evidence="6">2.4.2.28</ecNumber>
    </recommendedName>
    <alternativeName>
        <fullName evidence="6">5'-methylthioadenosine phosphorylase</fullName>
        <shortName evidence="6">MTA phosphorylase</shortName>
        <shortName evidence="6">MTAP</shortName>
        <shortName evidence="6">MTAPase</shortName>
    </alternativeName>
</protein>
<evidence type="ECO:0000256" key="4">
    <source>
        <dbReference type="ARBA" id="ARBA00022726"/>
    </source>
</evidence>
<dbReference type="Gene3D" id="3.40.50.1580">
    <property type="entry name" value="Nucleoside phosphorylase domain"/>
    <property type="match status" value="1"/>
</dbReference>
<dbReference type="InterPro" id="IPR000845">
    <property type="entry name" value="Nucleoside_phosphorylase_d"/>
</dbReference>
<dbReference type="EC" id="2.4.2.28" evidence="6"/>
<keyword evidence="1 6" id="KW-0963">Cytoplasm</keyword>
<evidence type="ECO:0000313" key="12">
    <source>
        <dbReference type="Proteomes" id="UP000235388"/>
    </source>
</evidence>
<feature type="binding site" evidence="6">
    <location>
        <position position="14"/>
    </location>
    <ligand>
        <name>phosphate</name>
        <dbReference type="ChEBI" id="CHEBI:43474"/>
    </ligand>
</feature>
<dbReference type="UniPathway" id="UPA00904">
    <property type="reaction ID" value="UER00873"/>
</dbReference>
<comment type="caution">
    <text evidence="9">The sequence shown here is derived from an EMBL/GenBank/DDBJ whole genome shotgun (WGS) entry which is preliminary data.</text>
</comment>
<dbReference type="STRING" id="200324.A0A2N5TBM1"/>
<dbReference type="GO" id="GO:0006166">
    <property type="term" value="P:purine ribonucleoside salvage"/>
    <property type="evidence" value="ECO:0007669"/>
    <property type="project" value="UniProtKB-KW"/>
</dbReference>
<evidence type="ECO:0000256" key="6">
    <source>
        <dbReference type="HAMAP-Rule" id="MF_03155"/>
    </source>
</evidence>
<keyword evidence="2 6" id="KW-0328">Glycosyltransferase</keyword>
<feature type="site" description="Important for substrate specificity" evidence="6">
    <location>
        <position position="235"/>
    </location>
</feature>
<dbReference type="GO" id="GO:0005829">
    <property type="term" value="C:cytosol"/>
    <property type="evidence" value="ECO:0007669"/>
    <property type="project" value="TreeGrafter"/>
</dbReference>
<evidence type="ECO:0000256" key="5">
    <source>
        <dbReference type="ARBA" id="ARBA00023242"/>
    </source>
</evidence>
<dbReference type="InterPro" id="IPR018099">
    <property type="entry name" value="Purine_phosphorylase-2_CS"/>
</dbReference>
<dbReference type="GO" id="GO:0005634">
    <property type="term" value="C:nucleus"/>
    <property type="evidence" value="ECO:0007669"/>
    <property type="project" value="UniProtKB-SubCell"/>
</dbReference>
<dbReference type="OrthoDB" id="431409at2759"/>
<evidence type="ECO:0000313" key="9">
    <source>
        <dbReference type="EMBL" id="PLW22889.1"/>
    </source>
</evidence>
<dbReference type="PROSITE" id="PS01240">
    <property type="entry name" value="PNP_MTAP_2"/>
    <property type="match status" value="1"/>
</dbReference>
<dbReference type="InterPro" id="IPR010044">
    <property type="entry name" value="MTAP"/>
</dbReference>
<proteinExistence type="inferred from homology"/>
<evidence type="ECO:0000259" key="7">
    <source>
        <dbReference type="Pfam" id="PF01048"/>
    </source>
</evidence>
<keyword evidence="5 6" id="KW-0539">Nucleus</keyword>
<comment type="subcellular location">
    <subcellularLocation>
        <location evidence="6">Cytoplasm</location>
    </subcellularLocation>
    <subcellularLocation>
        <location evidence="6">Nucleus</location>
    </subcellularLocation>
</comment>
<dbReference type="HAMAP" id="MF_01963">
    <property type="entry name" value="MTAP"/>
    <property type="match status" value="1"/>
</dbReference>
<feature type="binding site" evidence="6">
    <location>
        <position position="199"/>
    </location>
    <ligand>
        <name>phosphate</name>
        <dbReference type="ChEBI" id="CHEBI:43474"/>
    </ligand>
</feature>
<keyword evidence="12" id="KW-1185">Reference proteome</keyword>
<evidence type="ECO:0000256" key="3">
    <source>
        <dbReference type="ARBA" id="ARBA00022679"/>
    </source>
</evidence>
<evidence type="ECO:0000256" key="2">
    <source>
        <dbReference type="ARBA" id="ARBA00022676"/>
    </source>
</evidence>
<gene>
    <name evidence="11" type="ORF">PCANC_09568</name>
    <name evidence="8" type="ORF">PCANC_18336</name>
    <name evidence="10" type="ORF">PCASD_13756</name>
    <name evidence="9" type="ORF">PCASD_17804</name>
</gene>
<feature type="site" description="Important for substrate specificity" evidence="6">
    <location>
        <position position="180"/>
    </location>
</feature>
<dbReference type="PANTHER" id="PTHR42679">
    <property type="entry name" value="S-METHYL-5'-THIOADENOSINE PHOSPHORYLASE"/>
    <property type="match status" value="1"/>
</dbReference>
<dbReference type="GO" id="GO:0019509">
    <property type="term" value="P:L-methionine salvage from methylthioadenosine"/>
    <property type="evidence" value="ECO:0007669"/>
    <property type="project" value="UniProtKB-UniRule"/>
</dbReference>
<dbReference type="Proteomes" id="UP000235392">
    <property type="component" value="Unassembled WGS sequence"/>
</dbReference>
<reference evidence="12 13" key="1">
    <citation type="submission" date="2017-11" db="EMBL/GenBank/DDBJ databases">
        <title>De novo assembly and phasing of dikaryotic genomes from two isolates of Puccinia coronata f. sp. avenae, the causal agent of oat crown rust.</title>
        <authorList>
            <person name="Miller M.E."/>
            <person name="Zhang Y."/>
            <person name="Omidvar V."/>
            <person name="Sperschneider J."/>
            <person name="Schwessinger B."/>
            <person name="Raley C."/>
            <person name="Palmer J.M."/>
            <person name="Garnica D."/>
            <person name="Upadhyaya N."/>
            <person name="Rathjen J."/>
            <person name="Taylor J.M."/>
            <person name="Park R.F."/>
            <person name="Dodds P.N."/>
            <person name="Hirsch C.D."/>
            <person name="Kianian S.F."/>
            <person name="Figueroa M."/>
        </authorList>
    </citation>
    <scope>NUCLEOTIDE SEQUENCE [LARGE SCALE GENOMIC DNA]</scope>
    <source>
        <strain evidence="8">12NC29</strain>
        <strain evidence="9">12SD80</strain>
    </source>
</reference>
<evidence type="ECO:0000313" key="8">
    <source>
        <dbReference type="EMBL" id="PLW14669.1"/>
    </source>
</evidence>
<dbReference type="InterPro" id="IPR035994">
    <property type="entry name" value="Nucleoside_phosphorylase_sf"/>
</dbReference>
<keyword evidence="3 6" id="KW-0808">Transferase</keyword>
<accession>A0A2N5TBM1</accession>
<feature type="binding site" evidence="6">
    <location>
        <begin position="57"/>
        <end position="58"/>
    </location>
    <ligand>
        <name>phosphate</name>
        <dbReference type="ChEBI" id="CHEBI:43474"/>
    </ligand>
</feature>
<evidence type="ECO:0000313" key="10">
    <source>
        <dbReference type="EMBL" id="PLW38516.1"/>
    </source>
</evidence>
<dbReference type="Pfam" id="PF01048">
    <property type="entry name" value="PNP_UDP_1"/>
    <property type="match status" value="1"/>
</dbReference>
<comment type="pathway">
    <text evidence="6">Amino-acid biosynthesis; L-methionine biosynthesis via salvage pathway; S-methyl-5-thio-alpha-D-ribose 1-phosphate from S-methyl-5'-thioadenosine (phosphorylase route): step 1/1.</text>
</comment>
<dbReference type="EMBL" id="PGCJ01000915">
    <property type="protein sequence ID" value="PLW14669.1"/>
    <property type="molecule type" value="Genomic_DNA"/>
</dbReference>
<dbReference type="SUPFAM" id="SSF53167">
    <property type="entry name" value="Purine and uridine phosphorylases"/>
    <property type="match status" value="1"/>
</dbReference>